<name>A0A068WDH6_ECHGR</name>
<protein>
    <recommendedName>
        <fullName evidence="4">Protein KTI12 homolog</fullName>
    </recommendedName>
</protein>
<dbReference type="Gene3D" id="3.40.50.300">
    <property type="entry name" value="P-loop containing nucleotide triphosphate hydrolases"/>
    <property type="match status" value="1"/>
</dbReference>
<reference evidence="5 6" key="1">
    <citation type="journal article" date="2013" name="Nature">
        <title>The genomes of four tapeworm species reveal adaptations to parasitism.</title>
        <authorList>
            <person name="Tsai I.J."/>
            <person name="Zarowiecki M."/>
            <person name="Holroyd N."/>
            <person name="Garciarrubio A."/>
            <person name="Sanchez-Flores A."/>
            <person name="Brooks K.L."/>
            <person name="Tracey A."/>
            <person name="Bobes R.J."/>
            <person name="Fragoso G."/>
            <person name="Sciutto E."/>
            <person name="Aslett M."/>
            <person name="Beasley H."/>
            <person name="Bennett H.M."/>
            <person name="Cai J."/>
            <person name="Camicia F."/>
            <person name="Clark R."/>
            <person name="Cucher M."/>
            <person name="De Silva N."/>
            <person name="Day T.A."/>
            <person name="Deplazes P."/>
            <person name="Estrada K."/>
            <person name="Fernandez C."/>
            <person name="Holland P.W."/>
            <person name="Hou J."/>
            <person name="Hu S."/>
            <person name="Huckvale T."/>
            <person name="Hung S.S."/>
            <person name="Kamenetzky L."/>
            <person name="Keane J.A."/>
            <person name="Kiss F."/>
            <person name="Koziol U."/>
            <person name="Lambert O."/>
            <person name="Liu K."/>
            <person name="Luo X."/>
            <person name="Luo Y."/>
            <person name="Macchiaroli N."/>
            <person name="Nichol S."/>
            <person name="Paps J."/>
            <person name="Parkinson J."/>
            <person name="Pouchkina-Stantcheva N."/>
            <person name="Riddiford N."/>
            <person name="Rosenzvit M."/>
            <person name="Salinas G."/>
            <person name="Wasmuth J.D."/>
            <person name="Zamanian M."/>
            <person name="Zheng Y."/>
            <person name="Cai X."/>
            <person name="Soberon X."/>
            <person name="Olson P.D."/>
            <person name="Laclette J.P."/>
            <person name="Brehm K."/>
            <person name="Berriman M."/>
            <person name="Garciarrubio A."/>
            <person name="Bobes R.J."/>
            <person name="Fragoso G."/>
            <person name="Sanchez-Flores A."/>
            <person name="Estrada K."/>
            <person name="Cevallos M.A."/>
            <person name="Morett E."/>
            <person name="Gonzalez V."/>
            <person name="Portillo T."/>
            <person name="Ochoa-Leyva A."/>
            <person name="Jose M.V."/>
            <person name="Sciutto E."/>
            <person name="Landa A."/>
            <person name="Jimenez L."/>
            <person name="Valdes V."/>
            <person name="Carrero J.C."/>
            <person name="Larralde C."/>
            <person name="Morales-Montor J."/>
            <person name="Limon-Lason J."/>
            <person name="Soberon X."/>
            <person name="Laclette J.P."/>
        </authorList>
    </citation>
    <scope>NUCLEOTIDE SEQUENCE [LARGE SCALE GENOMIC DNA]</scope>
</reference>
<accession>A0A068WDH6</accession>
<dbReference type="SUPFAM" id="SSF52540">
    <property type="entry name" value="P-loop containing nucleoside triphosphate hydrolases"/>
    <property type="match status" value="1"/>
</dbReference>
<proteinExistence type="inferred from homology"/>
<dbReference type="OrthoDB" id="9972657at2759"/>
<organism evidence="5">
    <name type="scientific">Echinococcus granulosus</name>
    <name type="common">Hydatid tapeworm</name>
    <dbReference type="NCBI Taxonomy" id="6210"/>
    <lineage>
        <taxon>Eukaryota</taxon>
        <taxon>Metazoa</taxon>
        <taxon>Spiralia</taxon>
        <taxon>Lophotrochozoa</taxon>
        <taxon>Platyhelminthes</taxon>
        <taxon>Cestoda</taxon>
        <taxon>Eucestoda</taxon>
        <taxon>Cyclophyllidea</taxon>
        <taxon>Taeniidae</taxon>
        <taxon>Echinococcus</taxon>
        <taxon>Echinococcus granulosus group</taxon>
    </lineage>
</organism>
<evidence type="ECO:0000256" key="4">
    <source>
        <dbReference type="ARBA" id="ARBA00026170"/>
    </source>
</evidence>
<keyword evidence="2" id="KW-0067">ATP-binding</keyword>
<dbReference type="WBParaSite" id="EgrG_001051200">
    <property type="protein sequence ID" value="EgrG_001051200"/>
    <property type="gene ID" value="EgrG_001051200"/>
</dbReference>
<evidence type="ECO:0000313" key="5">
    <source>
        <dbReference type="EMBL" id="CDS17745.1"/>
    </source>
</evidence>
<dbReference type="InterPro" id="IPR027417">
    <property type="entry name" value="P-loop_NTPase"/>
</dbReference>
<dbReference type="Proteomes" id="UP000492820">
    <property type="component" value="Unassembled WGS sequence"/>
</dbReference>
<reference evidence="7" key="3">
    <citation type="submission" date="2020-10" db="UniProtKB">
        <authorList>
            <consortium name="WormBaseParasite"/>
        </authorList>
    </citation>
    <scope>IDENTIFICATION</scope>
</reference>
<evidence type="ECO:0000256" key="1">
    <source>
        <dbReference type="ARBA" id="ARBA00022741"/>
    </source>
</evidence>
<dbReference type="Pfam" id="PF08433">
    <property type="entry name" value="KTI12"/>
    <property type="match status" value="1"/>
</dbReference>
<dbReference type="PANTHER" id="PTHR12435">
    <property type="match status" value="1"/>
</dbReference>
<dbReference type="InterPro" id="IPR013641">
    <property type="entry name" value="KTI12/PSTK"/>
</dbReference>
<evidence type="ECO:0000313" key="7">
    <source>
        <dbReference type="WBParaSite" id="EgrG_001051200"/>
    </source>
</evidence>
<dbReference type="GO" id="GO:0005524">
    <property type="term" value="F:ATP binding"/>
    <property type="evidence" value="ECO:0007669"/>
    <property type="project" value="UniProtKB-KW"/>
</dbReference>
<keyword evidence="1" id="KW-0547">Nucleotide-binding</keyword>
<dbReference type="AlphaFoldDB" id="A0A068WDH6"/>
<evidence type="ECO:0000313" key="6">
    <source>
        <dbReference type="Proteomes" id="UP000492820"/>
    </source>
</evidence>
<gene>
    <name evidence="5" type="ORF">EgrG_001051200</name>
</gene>
<sequence length="322" mass="35538">MPLLLLCGYPCSGKSLVATRLAGLLRGQDPDCVVEVISEETIARAISANISGEQDPRVAIFANVSLEKQLRSQIKSQTDRILSGKKGSSALCVLVDANNYIKGYRYEMYCVAKATRQQQAIVYCTTPEAMCRANNAQTARYPEEIFTDLVNRFERPNGTSRWDNPLYEICLPKADGPFDPGEEFKQLVEDLASRVIRDLLQSNVEVKPNQSTVPSKSAAADYIQTVERATNKVISLILTAQSRGDEKVALPNQEDVVLQLADQETWTPAILAKAKRHFFAFVRSGLGAGADTRVTRRTSEDEISALFVRFLGTEAQQLASLT</sequence>
<evidence type="ECO:0000256" key="2">
    <source>
        <dbReference type="ARBA" id="ARBA00022840"/>
    </source>
</evidence>
<evidence type="ECO:0000256" key="3">
    <source>
        <dbReference type="ARBA" id="ARBA00025768"/>
    </source>
</evidence>
<dbReference type="EMBL" id="LK028577">
    <property type="protein sequence ID" value="CDS17745.1"/>
    <property type="molecule type" value="Genomic_DNA"/>
</dbReference>
<reference evidence="5" key="2">
    <citation type="submission" date="2014-06" db="EMBL/GenBank/DDBJ databases">
        <authorList>
            <person name="Aslett M."/>
        </authorList>
    </citation>
    <scope>NUCLEOTIDE SEQUENCE</scope>
</reference>
<comment type="similarity">
    <text evidence="3">Belongs to the KTI12 family.</text>
</comment>